<evidence type="ECO:0000313" key="2">
    <source>
        <dbReference type="EMBL" id="MFC3115829.1"/>
    </source>
</evidence>
<dbReference type="PANTHER" id="PTHR48098">
    <property type="entry name" value="ENTEROCHELIN ESTERASE-RELATED"/>
    <property type="match status" value="1"/>
</dbReference>
<organism evidence="2 3">
    <name type="scientific">Cellvibrio fontiphilus</name>
    <dbReference type="NCBI Taxonomy" id="1815559"/>
    <lineage>
        <taxon>Bacteria</taxon>
        <taxon>Pseudomonadati</taxon>
        <taxon>Pseudomonadota</taxon>
        <taxon>Gammaproteobacteria</taxon>
        <taxon>Cellvibrionales</taxon>
        <taxon>Cellvibrionaceae</taxon>
        <taxon>Cellvibrio</taxon>
    </lineage>
</organism>
<reference evidence="3" key="1">
    <citation type="journal article" date="2019" name="Int. J. Syst. Evol. Microbiol.">
        <title>The Global Catalogue of Microorganisms (GCM) 10K type strain sequencing project: providing services to taxonomists for standard genome sequencing and annotation.</title>
        <authorList>
            <consortium name="The Broad Institute Genomics Platform"/>
            <consortium name="The Broad Institute Genome Sequencing Center for Infectious Disease"/>
            <person name="Wu L."/>
            <person name="Ma J."/>
        </authorList>
    </citation>
    <scope>NUCLEOTIDE SEQUENCE [LARGE SCALE GENOMIC DNA]</scope>
    <source>
        <strain evidence="3">KCTC 52237</strain>
    </source>
</reference>
<keyword evidence="1" id="KW-0732">Signal</keyword>
<dbReference type="InterPro" id="IPR000801">
    <property type="entry name" value="Esterase-like"/>
</dbReference>
<feature type="signal peptide" evidence="1">
    <location>
        <begin position="1"/>
        <end position="22"/>
    </location>
</feature>
<name>A0ABV7FDY9_9GAMM</name>
<dbReference type="InterPro" id="IPR050583">
    <property type="entry name" value="Mycobacterial_A85_antigen"/>
</dbReference>
<dbReference type="EMBL" id="JBHRTF010000004">
    <property type="protein sequence ID" value="MFC3115829.1"/>
    <property type="molecule type" value="Genomic_DNA"/>
</dbReference>
<gene>
    <name evidence="2" type="ORF">ACFODX_09695</name>
</gene>
<proteinExistence type="predicted"/>
<dbReference type="RefSeq" id="WP_378118521.1">
    <property type="nucleotide sequence ID" value="NZ_JBHRTF010000004.1"/>
</dbReference>
<protein>
    <submittedName>
        <fullName evidence="2">Alpha/beta hydrolase</fullName>
    </submittedName>
</protein>
<keyword evidence="3" id="KW-1185">Reference proteome</keyword>
<dbReference type="Proteomes" id="UP001595555">
    <property type="component" value="Unassembled WGS sequence"/>
</dbReference>
<keyword evidence="2" id="KW-0378">Hydrolase</keyword>
<accession>A0ABV7FDY9</accession>
<dbReference type="PROSITE" id="PS51257">
    <property type="entry name" value="PROKAR_LIPOPROTEIN"/>
    <property type="match status" value="1"/>
</dbReference>
<dbReference type="GO" id="GO:0016787">
    <property type="term" value="F:hydrolase activity"/>
    <property type="evidence" value="ECO:0007669"/>
    <property type="project" value="UniProtKB-KW"/>
</dbReference>
<evidence type="ECO:0000313" key="3">
    <source>
        <dbReference type="Proteomes" id="UP001595555"/>
    </source>
</evidence>
<feature type="chain" id="PRO_5045573087" evidence="1">
    <location>
        <begin position="23"/>
        <end position="314"/>
    </location>
</feature>
<dbReference type="InterPro" id="IPR029058">
    <property type="entry name" value="AB_hydrolase_fold"/>
</dbReference>
<evidence type="ECO:0000256" key="1">
    <source>
        <dbReference type="SAM" id="SignalP"/>
    </source>
</evidence>
<comment type="caution">
    <text evidence="2">The sequence shown here is derived from an EMBL/GenBank/DDBJ whole genome shotgun (WGS) entry which is preliminary data.</text>
</comment>
<dbReference type="SUPFAM" id="SSF53474">
    <property type="entry name" value="alpha/beta-Hydrolases"/>
    <property type="match status" value="1"/>
</dbReference>
<sequence length="314" mass="36044">MKFVTSLVLCLFVLGCSSQSTHHQHYAAASVQPHIDYLKSFPSQYVQPRNVEVWLPRQYFLNPQASFPVLYMHDGQNLFNQKSSNFGVAWEVDDIAQQLMDKGEIAPAIIVGIWSTPKRRMEYFPERAAQYFSTQDAELIAQLKQHLGEGKTTDYLADEYLNFIVKELKPYIDSHYRSEPDRDNTLIAGSSMGGLISIYALAEYPEVFGSAAGVSTHWPLFFNNDRMGPAEKLRDYLRTALPMAGQHRVYFDFGTATLDQYYEIHQRQVDTIMVDKGFTRGRDWVTKKFPGAEHNEQAWQARVPDILKFLLPIK</sequence>
<dbReference type="Gene3D" id="3.40.50.1820">
    <property type="entry name" value="alpha/beta hydrolase"/>
    <property type="match status" value="1"/>
</dbReference>
<dbReference type="Pfam" id="PF00756">
    <property type="entry name" value="Esterase"/>
    <property type="match status" value="1"/>
</dbReference>
<dbReference type="PANTHER" id="PTHR48098:SF6">
    <property type="entry name" value="FERRI-BACILLIBACTIN ESTERASE BESA"/>
    <property type="match status" value="1"/>
</dbReference>